<evidence type="ECO:0000313" key="3">
    <source>
        <dbReference type="Proteomes" id="UP000095453"/>
    </source>
</evidence>
<accession>A0A173VLR3</accession>
<dbReference type="EMBL" id="CYXX01000033">
    <property type="protein sequence ID" value="CUN28141.1"/>
    <property type="molecule type" value="Genomic_DNA"/>
</dbReference>
<dbReference type="Proteomes" id="UP000095453">
    <property type="component" value="Unassembled WGS sequence"/>
</dbReference>
<dbReference type="RefSeq" id="WP_055171476.1">
    <property type="nucleotide sequence ID" value="NZ_CYXX01000033.1"/>
</dbReference>
<reference evidence="2 3" key="1">
    <citation type="submission" date="2015-09" db="EMBL/GenBank/DDBJ databases">
        <authorList>
            <consortium name="Pathogen Informatics"/>
        </authorList>
    </citation>
    <scope>NUCLEOTIDE SEQUENCE [LARGE SCALE GENOMIC DNA]</scope>
    <source>
        <strain evidence="2 3">2789STDY5608887</strain>
    </source>
</reference>
<keyword evidence="1" id="KW-0472">Membrane</keyword>
<dbReference type="AlphaFoldDB" id="A0A173VLR3"/>
<evidence type="ECO:0000313" key="2">
    <source>
        <dbReference type="EMBL" id="CUN28141.1"/>
    </source>
</evidence>
<proteinExistence type="predicted"/>
<protein>
    <submittedName>
        <fullName evidence="2">Bacterial extracellular solute-binding protein</fullName>
    </submittedName>
</protein>
<sequence length="213" mass="24448">MEKKTAFKDLSRKAKVQYIWDYYRWHIIAAICLVAFVISMIVHYASYRESVLDIVMVNTLNPYEESVSSTDEFFEQEGFTKKEEVTVDTSITFSDDDNYSTNYYSNQKLTLKLSVGDADVLFAPEFVFQQYADAGSLMPLTDYLTADELEQYKDMIVYATDSETGETLPCGLELNDNQWLSDYGYYTGTVCFGIAYATDNKGNAVDFFHYVMN</sequence>
<keyword evidence="1" id="KW-1133">Transmembrane helix</keyword>
<evidence type="ECO:0000256" key="1">
    <source>
        <dbReference type="SAM" id="Phobius"/>
    </source>
</evidence>
<gene>
    <name evidence="2" type="ORF">ERS852444_03127</name>
</gene>
<organism evidence="2 3">
    <name type="scientific">Roseburia inulinivorans</name>
    <dbReference type="NCBI Taxonomy" id="360807"/>
    <lineage>
        <taxon>Bacteria</taxon>
        <taxon>Bacillati</taxon>
        <taxon>Bacillota</taxon>
        <taxon>Clostridia</taxon>
        <taxon>Lachnospirales</taxon>
        <taxon>Lachnospiraceae</taxon>
        <taxon>Roseburia</taxon>
    </lineage>
</organism>
<name>A0A173VLR3_9FIRM</name>
<keyword evidence="1" id="KW-0812">Transmembrane</keyword>
<feature type="transmembrane region" description="Helical" evidence="1">
    <location>
        <begin position="21"/>
        <end position="45"/>
    </location>
</feature>
<dbReference type="Gene3D" id="3.40.190.10">
    <property type="entry name" value="Periplasmic binding protein-like II"/>
    <property type="match status" value="1"/>
</dbReference>